<sequence length="164" mass="18138">MDSLLAATDIEEALSIAYVHSVAAAAGYVIALKNFDRDGIDVTIEAGGGFRPKIDAQVKATVNLPQAGETFRFPLRRRNYDHLIISTQTPRILIVMHLPPEQNSWVKVDIESLVLKNCAYWVCLTGMPETNNSTSITVDLPVANKFDVPGLRRLLEMSRTGTLR</sequence>
<evidence type="ECO:0000259" key="1">
    <source>
        <dbReference type="Pfam" id="PF14280"/>
    </source>
</evidence>
<dbReference type="eggNOG" id="ENOG5032SM6">
    <property type="taxonomic scope" value="Bacteria"/>
</dbReference>
<accession>Q92SB2</accession>
<dbReference type="OrthoDB" id="516854at2"/>
<dbReference type="EnsemblBacteria" id="CAC41934">
    <property type="protein sequence ID" value="CAC41934"/>
    <property type="gene ID" value="SMc02199"/>
</dbReference>
<dbReference type="KEGG" id="sme:SMc02199"/>
<organism evidence="2 3">
    <name type="scientific">Rhizobium meliloti (strain 1021)</name>
    <name type="common">Ensifer meliloti</name>
    <name type="synonym">Sinorhizobium meliloti</name>
    <dbReference type="NCBI Taxonomy" id="266834"/>
    <lineage>
        <taxon>Bacteria</taxon>
        <taxon>Pseudomonadati</taxon>
        <taxon>Pseudomonadota</taxon>
        <taxon>Alphaproteobacteria</taxon>
        <taxon>Hyphomicrobiales</taxon>
        <taxon>Rhizobiaceae</taxon>
        <taxon>Sinorhizobium/Ensifer group</taxon>
        <taxon>Sinorhizobium</taxon>
    </lineage>
</organism>
<proteinExistence type="predicted"/>
<reference evidence="3" key="2">
    <citation type="journal article" date="2001" name="Science">
        <title>The composite genome of the legume symbiont Sinorhizobium meliloti.</title>
        <authorList>
            <person name="Galibert F."/>
            <person name="Finan T.M."/>
            <person name="Long S.R."/>
            <person name="Puehler A."/>
            <person name="Abola P."/>
            <person name="Ampe F."/>
            <person name="Barloy-Hubler F."/>
            <person name="Barnett M.J."/>
            <person name="Becker A."/>
            <person name="Boistard P."/>
            <person name="Bothe G."/>
            <person name="Boutry M."/>
            <person name="Bowser L."/>
            <person name="Buhrmester J."/>
            <person name="Cadieu E."/>
            <person name="Capela D."/>
            <person name="Chain P."/>
            <person name="Cowie A."/>
            <person name="Davis R.W."/>
            <person name="Dreano S."/>
            <person name="Federspiel N.A."/>
            <person name="Fisher R.F."/>
            <person name="Gloux S."/>
            <person name="Godrie T."/>
            <person name="Goffeau A."/>
            <person name="Golding B."/>
            <person name="Gouzy J."/>
            <person name="Gurjal M."/>
            <person name="Hernandez-Lucas I."/>
            <person name="Hong A."/>
            <person name="Huizar L."/>
            <person name="Hyman R.W."/>
            <person name="Jones T."/>
            <person name="Kahn D."/>
            <person name="Kahn M.L."/>
            <person name="Kalman S."/>
            <person name="Keating D.H."/>
            <person name="Kiss E."/>
            <person name="Komp C."/>
            <person name="Lelaure V."/>
            <person name="Masuy D."/>
            <person name="Palm C."/>
            <person name="Peck M.C."/>
            <person name="Pohl T.M."/>
            <person name="Portetelle D."/>
            <person name="Purnelle B."/>
            <person name="Ramsperger U."/>
            <person name="Surzycki R."/>
            <person name="Thebault P."/>
            <person name="Vandenbol M."/>
            <person name="Vorhoelter F.J."/>
            <person name="Weidner S."/>
            <person name="Wells D.H."/>
            <person name="Wong K."/>
            <person name="Yeh K.-C."/>
            <person name="Batut J."/>
        </authorList>
    </citation>
    <scope>NUCLEOTIDE SEQUENCE [LARGE SCALE GENOMIC DNA]</scope>
    <source>
        <strain evidence="3">1021</strain>
    </source>
</reference>
<gene>
    <name evidence="2" type="ORF">SMc02199</name>
</gene>
<evidence type="ECO:0000313" key="3">
    <source>
        <dbReference type="Proteomes" id="UP000001976"/>
    </source>
</evidence>
<dbReference type="AlphaFoldDB" id="Q92SB2"/>
<dbReference type="Pfam" id="PF14280">
    <property type="entry name" value="DUF4365"/>
    <property type="match status" value="1"/>
</dbReference>
<feature type="domain" description="DUF4365" evidence="1">
    <location>
        <begin position="12"/>
        <end position="156"/>
    </location>
</feature>
<evidence type="ECO:0000313" key="2">
    <source>
        <dbReference type="EMBL" id="CAC41934.1"/>
    </source>
</evidence>
<keyword evidence="3" id="KW-1185">Reference proteome</keyword>
<dbReference type="HOGENOM" id="CLU_114899_0_0_5"/>
<protein>
    <recommendedName>
        <fullName evidence="1">DUF4365 domain-containing protein</fullName>
    </recommendedName>
</protein>
<dbReference type="EMBL" id="AL591688">
    <property type="protein sequence ID" value="CAC41934.1"/>
    <property type="molecule type" value="Genomic_DNA"/>
</dbReference>
<dbReference type="Proteomes" id="UP000001976">
    <property type="component" value="Chromosome"/>
</dbReference>
<dbReference type="InterPro" id="IPR025375">
    <property type="entry name" value="DUF4365"/>
</dbReference>
<name>Q92SB2_RHIME</name>
<dbReference type="RefSeq" id="WP_010968621.1">
    <property type="nucleotide sequence ID" value="NC_003047.1"/>
</dbReference>
<reference evidence="2 3" key="1">
    <citation type="journal article" date="2001" name="Proc. Natl. Acad. Sci. U.S.A.">
        <title>Analysis of the chromosome sequence of the legume symbiont Sinorhizobium meliloti strain 1021.</title>
        <authorList>
            <person name="Capela D."/>
            <person name="Barloy-Hubler F."/>
            <person name="Gouzy J."/>
            <person name="Bothe G."/>
            <person name="Ampe F."/>
            <person name="Batut J."/>
            <person name="Boistard P."/>
            <person name="Becker A."/>
            <person name="Boutry M."/>
            <person name="Cadieu E."/>
            <person name="Dreano S."/>
            <person name="Gloux S."/>
            <person name="Godrie T."/>
            <person name="Goffeau A."/>
            <person name="Kahn D."/>
            <person name="Kiss E."/>
            <person name="Lelaure V."/>
            <person name="Masuy D."/>
            <person name="Pohl T."/>
            <person name="Portetelle D."/>
            <person name="Puehler A."/>
            <person name="Purnelle B."/>
            <person name="Ramsperger U."/>
            <person name="Renard C."/>
            <person name="Thebault P."/>
            <person name="Vandenbol M."/>
            <person name="Weidner S."/>
            <person name="Galibert F."/>
        </authorList>
    </citation>
    <scope>NUCLEOTIDE SEQUENCE [LARGE SCALE GENOMIC DNA]</scope>
    <source>
        <strain evidence="2 3">1021</strain>
    </source>
</reference>